<evidence type="ECO:0000313" key="2">
    <source>
        <dbReference type="EMBL" id="MBA9077939.1"/>
    </source>
</evidence>
<dbReference type="Proteomes" id="UP000563094">
    <property type="component" value="Unassembled WGS sequence"/>
</dbReference>
<feature type="domain" description="Secretion system C-terminal sorting" evidence="1">
    <location>
        <begin position="264"/>
        <end position="340"/>
    </location>
</feature>
<keyword evidence="3" id="KW-1185">Reference proteome</keyword>
<evidence type="ECO:0000313" key="3">
    <source>
        <dbReference type="Proteomes" id="UP000563094"/>
    </source>
</evidence>
<sequence>MAAGFAFSFSGAFAQSPEQLQQDASARAKVKIVKKIDSHYYILDTTLTIQKGETWQGAVKQLNLNAGTLLGLGAKRIEPAQVTTFVKPDILIEGYSNTYDSIRAVVYRVLGADSLLRHTVRGLVFRRGGEHEQWQTLRDSSRMLALRHPLVIRQLIKSDSLLRNRAFIRLDSSGLVPADTFLLREKVRIEADGEGRVRVLRLQSQGAAQTIETGDYEMIRVPAGNSFHIILRKAPLKGAKAKATQKQNTAKEVPAKTVQRQVKVFPNPTSGVVQLSFEVPQKDEVMVRVVNSAGKTVVEEEHRSFKGLYQKEINLGKYGRGLYVIQIRCGKTIQAEKVLVQ</sequence>
<name>A0A839GM91_9BACT</name>
<comment type="caution">
    <text evidence="2">The sequence shown here is derived from an EMBL/GenBank/DDBJ whole genome shotgun (WGS) entry which is preliminary data.</text>
</comment>
<reference evidence="2 3" key="1">
    <citation type="submission" date="2020-08" db="EMBL/GenBank/DDBJ databases">
        <title>Genomic Encyclopedia of Type Strains, Phase IV (KMG-IV): sequencing the most valuable type-strain genomes for metagenomic binning, comparative biology and taxonomic classification.</title>
        <authorList>
            <person name="Goeker M."/>
        </authorList>
    </citation>
    <scope>NUCLEOTIDE SEQUENCE [LARGE SCALE GENOMIC DNA]</scope>
    <source>
        <strain evidence="2 3">DSM 29854</strain>
    </source>
</reference>
<dbReference type="Pfam" id="PF18962">
    <property type="entry name" value="Por_Secre_tail"/>
    <property type="match status" value="1"/>
</dbReference>
<dbReference type="AlphaFoldDB" id="A0A839GM91"/>
<accession>A0A839GM91</accession>
<dbReference type="NCBIfam" id="TIGR04183">
    <property type="entry name" value="Por_Secre_tail"/>
    <property type="match status" value="1"/>
</dbReference>
<dbReference type="InterPro" id="IPR026444">
    <property type="entry name" value="Secre_tail"/>
</dbReference>
<proteinExistence type="predicted"/>
<gene>
    <name evidence="2" type="ORF">FHS90_002662</name>
</gene>
<organism evidence="2 3">
    <name type="scientific">Rufibacter quisquiliarum</name>
    <dbReference type="NCBI Taxonomy" id="1549639"/>
    <lineage>
        <taxon>Bacteria</taxon>
        <taxon>Pseudomonadati</taxon>
        <taxon>Bacteroidota</taxon>
        <taxon>Cytophagia</taxon>
        <taxon>Cytophagales</taxon>
        <taxon>Hymenobacteraceae</taxon>
        <taxon>Rufibacter</taxon>
    </lineage>
</organism>
<evidence type="ECO:0000259" key="1">
    <source>
        <dbReference type="Pfam" id="PF18962"/>
    </source>
</evidence>
<dbReference type="EMBL" id="JACJIQ010000010">
    <property type="protein sequence ID" value="MBA9077939.1"/>
    <property type="molecule type" value="Genomic_DNA"/>
</dbReference>
<protein>
    <recommendedName>
        <fullName evidence="1">Secretion system C-terminal sorting domain-containing protein</fullName>
    </recommendedName>
</protein>